<evidence type="ECO:0000313" key="1">
    <source>
        <dbReference type="EMBL" id="KLU07147.1"/>
    </source>
</evidence>
<accession>A0A0J1BKW5</accession>
<organism evidence="1 2">
    <name type="scientific">Rhodopirellula islandica</name>
    <dbReference type="NCBI Taxonomy" id="595434"/>
    <lineage>
        <taxon>Bacteria</taxon>
        <taxon>Pseudomonadati</taxon>
        <taxon>Planctomycetota</taxon>
        <taxon>Planctomycetia</taxon>
        <taxon>Pirellulales</taxon>
        <taxon>Pirellulaceae</taxon>
        <taxon>Rhodopirellula</taxon>
    </lineage>
</organism>
<keyword evidence="2" id="KW-1185">Reference proteome</keyword>
<dbReference type="Proteomes" id="UP000036367">
    <property type="component" value="Unassembled WGS sequence"/>
</dbReference>
<sequence length="64" mass="7346">MSTFATRFFAAFESLGRIDENPGQGKVRMKRDKARRDAVRSIMNQPLESVFREAFLKKAARGPR</sequence>
<dbReference type="EMBL" id="LECT01000007">
    <property type="protein sequence ID" value="KLU07147.1"/>
    <property type="molecule type" value="Genomic_DNA"/>
</dbReference>
<name>A0A0J1BKW5_RHOIS</name>
<dbReference type="AlphaFoldDB" id="A0A0J1BKW5"/>
<proteinExistence type="predicted"/>
<evidence type="ECO:0000313" key="2">
    <source>
        <dbReference type="Proteomes" id="UP000036367"/>
    </source>
</evidence>
<comment type="caution">
    <text evidence="1">The sequence shown here is derived from an EMBL/GenBank/DDBJ whole genome shotgun (WGS) entry which is preliminary data.</text>
</comment>
<reference evidence="1" key="1">
    <citation type="submission" date="2015-05" db="EMBL/GenBank/DDBJ databases">
        <title>Permanent draft genome of Rhodopirellula islandicus K833.</title>
        <authorList>
            <person name="Kizina J."/>
            <person name="Richter M."/>
            <person name="Glockner F.O."/>
            <person name="Harder J."/>
        </authorList>
    </citation>
    <scope>NUCLEOTIDE SEQUENCE [LARGE SCALE GENOMIC DNA]</scope>
    <source>
        <strain evidence="1">K833</strain>
    </source>
</reference>
<gene>
    <name evidence="1" type="ORF">RISK_000948</name>
</gene>
<protein>
    <submittedName>
        <fullName evidence="1">Uncharacterized protein</fullName>
    </submittedName>
</protein>
<dbReference type="STRING" id="595434.RISK_000948"/>